<evidence type="ECO:0000259" key="9">
    <source>
        <dbReference type="Pfam" id="PF19292"/>
    </source>
</evidence>
<dbReference type="InterPro" id="IPR011613">
    <property type="entry name" value="GH15-like"/>
</dbReference>
<dbReference type="FunFam" id="1.50.10.10:FF:000065">
    <property type="entry name" value="Phosphorylase b kinase regulatory subunit"/>
    <property type="match status" value="1"/>
</dbReference>
<keyword evidence="5 7" id="KW-0119">Carbohydrate metabolism</keyword>
<organism evidence="10 11">
    <name type="scientific">Lingula anatina</name>
    <name type="common">Brachiopod</name>
    <name type="synonym">Lingula unguis</name>
    <dbReference type="NCBI Taxonomy" id="7574"/>
    <lineage>
        <taxon>Eukaryota</taxon>
        <taxon>Metazoa</taxon>
        <taxon>Spiralia</taxon>
        <taxon>Lophotrochozoa</taxon>
        <taxon>Brachiopoda</taxon>
        <taxon>Linguliformea</taxon>
        <taxon>Lingulata</taxon>
        <taxon>Lingulida</taxon>
        <taxon>Linguloidea</taxon>
        <taxon>Lingulidae</taxon>
        <taxon>Lingula</taxon>
    </lineage>
</organism>
<accession>A0A1S3H3P5</accession>
<dbReference type="FunCoup" id="A0A1S3H3P5">
    <property type="interactions" value="250"/>
</dbReference>
<dbReference type="GeneID" id="106151877"/>
<keyword evidence="6 7" id="KW-0449">Lipoprotein</keyword>
<comment type="similarity">
    <text evidence="2 7">Belongs to the phosphorylase b kinase regulatory chain family.</text>
</comment>
<name>A0A1S3H3P5_LINAN</name>
<keyword evidence="3 7" id="KW-0321">Glycogen metabolism</keyword>
<dbReference type="Proteomes" id="UP000085678">
    <property type="component" value="Unplaced"/>
</dbReference>
<dbReference type="PANTHER" id="PTHR10749:SF8">
    <property type="entry name" value="PHOSPHORYLASE B KINASE REGULATORY SUBUNIT BETA"/>
    <property type="match status" value="1"/>
</dbReference>
<dbReference type="InParanoid" id="A0A1S3H3P5"/>
<comment type="pathway">
    <text evidence="1 7">Glycan biosynthesis; glycogen metabolism.</text>
</comment>
<dbReference type="AlphaFoldDB" id="A0A1S3H3P5"/>
<dbReference type="Gene3D" id="1.50.10.10">
    <property type="match status" value="1"/>
</dbReference>
<proteinExistence type="inferred from homology"/>
<dbReference type="UniPathway" id="UPA00163"/>
<dbReference type="GO" id="GO:0005516">
    <property type="term" value="F:calmodulin binding"/>
    <property type="evidence" value="ECO:0007669"/>
    <property type="project" value="UniProtKB-KW"/>
</dbReference>
<dbReference type="InterPro" id="IPR008734">
    <property type="entry name" value="PHK_A/B_su"/>
</dbReference>
<evidence type="ECO:0000256" key="3">
    <source>
        <dbReference type="ARBA" id="ARBA00022600"/>
    </source>
</evidence>
<dbReference type="InterPro" id="IPR045583">
    <property type="entry name" value="KPBA/B_C"/>
</dbReference>
<feature type="lipid moiety-binding region" description="S-farnesyl cysteine" evidence="6">
    <location>
        <position position="1113"/>
    </location>
</feature>
<evidence type="ECO:0000259" key="8">
    <source>
        <dbReference type="Pfam" id="PF00723"/>
    </source>
</evidence>
<dbReference type="GO" id="GO:0005964">
    <property type="term" value="C:phosphorylase kinase complex"/>
    <property type="evidence" value="ECO:0007669"/>
    <property type="project" value="TreeGrafter"/>
</dbReference>
<dbReference type="STRING" id="7574.A0A1S3H3P5"/>
<dbReference type="InterPro" id="IPR016024">
    <property type="entry name" value="ARM-type_fold"/>
</dbReference>
<feature type="domain" description="GH15-like" evidence="8">
    <location>
        <begin position="69"/>
        <end position="896"/>
    </location>
</feature>
<dbReference type="Pfam" id="PF00723">
    <property type="entry name" value="Glyco_hydro_15"/>
    <property type="match status" value="1"/>
</dbReference>
<feature type="domain" description="Phosphorylase b kinase regulatory subunit alpha/beta C-terminal" evidence="9">
    <location>
        <begin position="944"/>
        <end position="1089"/>
    </location>
</feature>
<dbReference type="KEGG" id="lak:106151877"/>
<evidence type="ECO:0000256" key="1">
    <source>
        <dbReference type="ARBA" id="ARBA00005131"/>
    </source>
</evidence>
<protein>
    <recommendedName>
        <fullName evidence="7">Phosphorylase b kinase regulatory subunit</fullName>
    </recommendedName>
</protein>
<dbReference type="InterPro" id="IPR008928">
    <property type="entry name" value="6-hairpin_glycosidase_sf"/>
</dbReference>
<dbReference type="GO" id="GO:0005886">
    <property type="term" value="C:plasma membrane"/>
    <property type="evidence" value="ECO:0007669"/>
    <property type="project" value="UniProtKB-SubCell"/>
</dbReference>
<dbReference type="OrthoDB" id="5971574at2759"/>
<dbReference type="Pfam" id="PF19292">
    <property type="entry name" value="KPBB_C"/>
    <property type="match status" value="1"/>
</dbReference>
<evidence type="ECO:0000256" key="4">
    <source>
        <dbReference type="ARBA" id="ARBA00022860"/>
    </source>
</evidence>
<evidence type="ECO:0000256" key="7">
    <source>
        <dbReference type="RuleBase" id="RU364123"/>
    </source>
</evidence>
<keyword evidence="4 7" id="KW-0112">Calmodulin-binding</keyword>
<dbReference type="SUPFAM" id="SSF48208">
    <property type="entry name" value="Six-hairpin glycosidases"/>
    <property type="match status" value="1"/>
</dbReference>
<keyword evidence="7" id="KW-1003">Cell membrane</keyword>
<comment type="subcellular location">
    <subcellularLocation>
        <location evidence="7">Cell membrane</location>
        <topology evidence="7">Lipid-anchor</topology>
        <orientation evidence="7">Cytoplasmic side</orientation>
    </subcellularLocation>
</comment>
<dbReference type="InterPro" id="IPR012341">
    <property type="entry name" value="6hp_glycosidase-like_sf"/>
</dbReference>
<evidence type="ECO:0000256" key="2">
    <source>
        <dbReference type="ARBA" id="ARBA00007128"/>
    </source>
</evidence>
<keyword evidence="6 7" id="KW-0636">Prenylation</keyword>
<dbReference type="SUPFAM" id="SSF48371">
    <property type="entry name" value="ARM repeat"/>
    <property type="match status" value="1"/>
</dbReference>
<dbReference type="GO" id="GO:0005977">
    <property type="term" value="P:glycogen metabolic process"/>
    <property type="evidence" value="ECO:0007669"/>
    <property type="project" value="UniProtKB-UniPathway"/>
</dbReference>
<keyword evidence="10" id="KW-1185">Reference proteome</keyword>
<evidence type="ECO:0000313" key="10">
    <source>
        <dbReference type="Proteomes" id="UP000085678"/>
    </source>
</evidence>
<comment type="function">
    <text evidence="7">Phosphorylase b kinase catalyzes the phosphorylation of serine in certain substrates, including troponin I.</text>
</comment>
<evidence type="ECO:0000256" key="6">
    <source>
        <dbReference type="PIRSR" id="PIRSR608734-50"/>
    </source>
</evidence>
<reference evidence="11" key="1">
    <citation type="submission" date="2025-08" db="UniProtKB">
        <authorList>
            <consortium name="RefSeq"/>
        </authorList>
    </citation>
    <scope>IDENTIFICATION</scope>
    <source>
        <tissue evidence="11">Gonads</tissue>
    </source>
</reference>
<sequence length="1116" mass="126514">MSTRENSLASVTSDTLSSFSMRLRKMSTASALNINPISDSRVSRKFLQPNMASDWVERAAERVRRLDDWYGVVKRQLMIHQNAATGLFPCNLAKAPNEAHVRDSVYCAAAIWALSLAYRKQDDDQGRTYELGQSTVKCMRGILACWMQQADRVEQFKHSQSAKTALHSKFNIKTGAIVVGDGEYQHLQIDCVAQYVLFLVQMISSGLQIIYTTDEVNFVQNLVYYLERAYRTPDYGMWERGTKYNNGNSELHASSIGMAKAALEAINGFNVFGDSGASWSVIYVDVDAHNRNRTIFDSMLPRESNSKNTDCSLIPVVSWPAFALHDENLRQRTIDKAVRKLKGTSGMKRFLRDGYGTVVEDKSRKYYRPAEIKNFDGIECEWPLFFLYMIIDGIFKNDQEKVKQYMELVKPLLAFTPDGVIVPKYFYVPLDLVDAEKEKPGSQMREPSAEEDTGHLFLWGQAVYIISQLLFENLVHPAELDPIKRHLPAAARPRQSTRYSFFQHQEMVGTANDLIVQIVLIAESVRLQQMLANYGILTQTPHEIEPIQVWSPNELTKAFSYLGINNKLGLTGRPLRPVGGLGTSKLYQVCGHIVVCFPLLFELSDFYLSQDMTYVIDDVKSDLAFLAKCWKLSGRPTFCMLIREENIRGPSTKEFLDLLAEFKGGQVGDIRVRLGRLQSLIPAACIENLDFLQSLIEDSECTFRHVEELKLGSSFKSLTEIPKVVPEEDIAINIEELKQLSSRDIVQKLHGFDNMHAQSQILGVLLEREGMEYRIDDSTIEQRLERLLRNSGRKKNWAVVRYCAALLGKLVDSLAPSITAILVRGKQVTIGVFGHEEDVIGKPMAPNQIKDIIYSKCMPYSISQAVLQQEIILCIGKFISTFPELFSGILKIRIGWMIEAMRLEIANLEGTELSLMALSPSEIKEVLLTVLGKYDRSIPKRAPLHKRQLDGALGRVPIDFYDRVWEILEKTPGGIKVAGYLLPQQPTLSDMTMYEMNFSLLVEQMLSKILDPAYRSVIVETLTVVSTILRRNPEIEFPAAVELDRIVHEAFEMFKRELVVHESKEKEDTTKDNMFVFYNTPPNARRGTMCYIVKAVLNTLLQGAIHTKEDDNCCVS</sequence>
<evidence type="ECO:0000313" key="11">
    <source>
        <dbReference type="RefSeq" id="XP_013380760.1"/>
    </source>
</evidence>
<dbReference type="RefSeq" id="XP_013380760.1">
    <property type="nucleotide sequence ID" value="XM_013525306.1"/>
</dbReference>
<comment type="PTM">
    <text evidence="6">Although the final Cys may be farnesylated, the terminal tripeptide is probably not removed, and the C-terminus is not methylated.</text>
</comment>
<gene>
    <name evidence="11" type="primary">LOC106151877</name>
</gene>
<keyword evidence="7" id="KW-0472">Membrane</keyword>
<dbReference type="PANTHER" id="PTHR10749">
    <property type="entry name" value="PHOSPHORYLASE B KINASE REGULATORY SUBUNIT"/>
    <property type="match status" value="1"/>
</dbReference>
<evidence type="ECO:0000256" key="5">
    <source>
        <dbReference type="ARBA" id="ARBA00023277"/>
    </source>
</evidence>